<proteinExistence type="predicted"/>
<accession>A0ACC0B0Z7</accession>
<name>A0ACC0B0Z7_CATRO</name>
<dbReference type="EMBL" id="CM044704">
    <property type="protein sequence ID" value="KAI5666212.1"/>
    <property type="molecule type" value="Genomic_DNA"/>
</dbReference>
<gene>
    <name evidence="1" type="ORF">M9H77_16065</name>
</gene>
<evidence type="ECO:0000313" key="2">
    <source>
        <dbReference type="Proteomes" id="UP001060085"/>
    </source>
</evidence>
<keyword evidence="2" id="KW-1185">Reference proteome</keyword>
<organism evidence="1 2">
    <name type="scientific">Catharanthus roseus</name>
    <name type="common">Madagascar periwinkle</name>
    <name type="synonym">Vinca rosea</name>
    <dbReference type="NCBI Taxonomy" id="4058"/>
    <lineage>
        <taxon>Eukaryota</taxon>
        <taxon>Viridiplantae</taxon>
        <taxon>Streptophyta</taxon>
        <taxon>Embryophyta</taxon>
        <taxon>Tracheophyta</taxon>
        <taxon>Spermatophyta</taxon>
        <taxon>Magnoliopsida</taxon>
        <taxon>eudicotyledons</taxon>
        <taxon>Gunneridae</taxon>
        <taxon>Pentapetalae</taxon>
        <taxon>asterids</taxon>
        <taxon>lamiids</taxon>
        <taxon>Gentianales</taxon>
        <taxon>Apocynaceae</taxon>
        <taxon>Rauvolfioideae</taxon>
        <taxon>Vinceae</taxon>
        <taxon>Catharanthinae</taxon>
        <taxon>Catharanthus</taxon>
    </lineage>
</organism>
<protein>
    <submittedName>
        <fullName evidence="1">Uncharacterized protein</fullName>
    </submittedName>
</protein>
<comment type="caution">
    <text evidence="1">The sequence shown here is derived from an EMBL/GenBank/DDBJ whole genome shotgun (WGS) entry which is preliminary data.</text>
</comment>
<dbReference type="Proteomes" id="UP001060085">
    <property type="component" value="Linkage Group LG04"/>
</dbReference>
<sequence length="849" mass="94280">MEIDLNHAVETEVEKKNACSCNGECADKGGSCGCGCVYCSLSSSTSSCSSNASSSSSPVSPSKMFMELWYACAGPLTSLPKKGNVVVYFPQGHLEQASSVSSFPALEVPTFDLQPQIFCRVLEVELLANKENDEVYTQLTLLPISELQAIRLEGKEREEDGADEDGNGGVPIKSTSHMFCKTLTASDTSTHGGFSVPRRAAEDCFPPLDYKEQRPSQELVAKDLHGTEWKFRHIYRGQPRRHLLTTGWSIFVSQKNLVSGDAVLFLRGEGGELRLGIRRAAGPRNGLSDSIIKNQHSYPNVLAPVANAVSSNGTFQIFYSPRASYADFILPYQKYVKSITNKIPVGTRFKIRVDLDDSPERRYSGVVTGVGDADHSRWPNSKWRCLMVRWDEDPLSNHQERVSPWEIDFSASFPTLNIQTSPRMKKLRTSLQADLHNGSPNCSDLLFPGLHSENATSAQKDVFLPSPWNGYIPGHGSLWDFAESVRSGKVLQGQENLGLVSPLYGRDKINRQLDFEMHPIAAHHNNIVLNRMEKSNYSELGRIQPSASFSGSLETNSFPRVLQGQEICSLKSLTRKTELNPGAWRKPEFSCNVFNVNQRLAPNCYPLASEGIRNMVLPFSGVYKTGQDPVMLSYMSNFQRDNHVLNTNSVRDGLSRDEKRILPVANDQKTLEKTSLFPISGMPLKDKNDENSKGAGGACKIFGFSLTEEPPNSTSQGSNRRSCTKVHKQGSLVGRAIDLSRLYSYDDLMIELERLFSMEGLLRDPSKGWRVLYTDSENDMMVVGDDPWHEFCEVVSKIHIYTQEEVEKMSIGIFGDDTQSCLEEAPHVADVSKSSSVSPPYSSPTVVRL</sequence>
<reference evidence="2" key="1">
    <citation type="journal article" date="2023" name="Nat. Plants">
        <title>Single-cell RNA sequencing provides a high-resolution roadmap for understanding the multicellular compartmentation of specialized metabolism.</title>
        <authorList>
            <person name="Sun S."/>
            <person name="Shen X."/>
            <person name="Li Y."/>
            <person name="Li Y."/>
            <person name="Wang S."/>
            <person name="Li R."/>
            <person name="Zhang H."/>
            <person name="Shen G."/>
            <person name="Guo B."/>
            <person name="Wei J."/>
            <person name="Xu J."/>
            <person name="St-Pierre B."/>
            <person name="Chen S."/>
            <person name="Sun C."/>
        </authorList>
    </citation>
    <scope>NUCLEOTIDE SEQUENCE [LARGE SCALE GENOMIC DNA]</scope>
</reference>
<evidence type="ECO:0000313" key="1">
    <source>
        <dbReference type="EMBL" id="KAI5666212.1"/>
    </source>
</evidence>